<dbReference type="RefSeq" id="WP_109694602.1">
    <property type="nucleotide sequence ID" value="NZ_QGDD01000006.1"/>
</dbReference>
<dbReference type="GO" id="GO:0031412">
    <property type="term" value="P:gas vesicle organization"/>
    <property type="evidence" value="ECO:0007669"/>
    <property type="project" value="InterPro"/>
</dbReference>
<dbReference type="OrthoDB" id="163447at2"/>
<dbReference type="InterPro" id="IPR008634">
    <property type="entry name" value="Gas-vesicle_GvpO"/>
</dbReference>
<reference evidence="1 2" key="1">
    <citation type="submission" date="2018-05" db="EMBL/GenBank/DDBJ databases">
        <title>Nocardioides silvaticus genome.</title>
        <authorList>
            <person name="Li C."/>
            <person name="Wang G."/>
        </authorList>
    </citation>
    <scope>NUCLEOTIDE SEQUENCE [LARGE SCALE GENOMIC DNA]</scope>
    <source>
        <strain evidence="1 2">CCTCC AB 2018079</strain>
    </source>
</reference>
<accession>A0A316TCV5</accession>
<sequence length="84" mass="9374">MSGPEAVKRARHHVQGLTGRETEAVIGLEKDEDRWTVLVDVVELRRVPSTTDVLATYEVALDDDGDLVGCRRLHRYVRGSTEGD</sequence>
<comment type="caution">
    <text evidence="1">The sequence shown here is derived from an EMBL/GenBank/DDBJ whole genome shotgun (WGS) entry which is preliminary data.</text>
</comment>
<dbReference type="EMBL" id="QGDD01000006">
    <property type="protein sequence ID" value="PWN02137.1"/>
    <property type="molecule type" value="Genomic_DNA"/>
</dbReference>
<gene>
    <name evidence="1" type="ORF">DJ010_13470</name>
</gene>
<evidence type="ECO:0000313" key="1">
    <source>
        <dbReference type="EMBL" id="PWN02137.1"/>
    </source>
</evidence>
<dbReference type="AlphaFoldDB" id="A0A316TCV5"/>
<evidence type="ECO:0000313" key="2">
    <source>
        <dbReference type="Proteomes" id="UP000245507"/>
    </source>
</evidence>
<protein>
    <submittedName>
        <fullName evidence="1">Gas vesicle protein</fullName>
    </submittedName>
</protein>
<dbReference type="Proteomes" id="UP000245507">
    <property type="component" value="Unassembled WGS sequence"/>
</dbReference>
<name>A0A316TCV5_9ACTN</name>
<organism evidence="1 2">
    <name type="scientific">Nocardioides silvaticus</name>
    <dbReference type="NCBI Taxonomy" id="2201891"/>
    <lineage>
        <taxon>Bacteria</taxon>
        <taxon>Bacillati</taxon>
        <taxon>Actinomycetota</taxon>
        <taxon>Actinomycetes</taxon>
        <taxon>Propionibacteriales</taxon>
        <taxon>Nocardioidaceae</taxon>
        <taxon>Nocardioides</taxon>
    </lineage>
</organism>
<proteinExistence type="predicted"/>
<keyword evidence="2" id="KW-1185">Reference proteome</keyword>
<dbReference type="Pfam" id="PF05800">
    <property type="entry name" value="GvpO"/>
    <property type="match status" value="1"/>
</dbReference>